<dbReference type="OMA" id="SVNGGWH"/>
<dbReference type="PANTHER" id="PTHR42879:SF2">
    <property type="entry name" value="3-OXOACYL-[ACYL-CARRIER-PROTEIN] REDUCTASE FABG"/>
    <property type="match status" value="1"/>
</dbReference>
<dbReference type="Proteomes" id="UP000523362">
    <property type="component" value="Unassembled WGS sequence"/>
</dbReference>
<dbReference type="InterPro" id="IPR002347">
    <property type="entry name" value="SDR_fam"/>
</dbReference>
<name>A0A7X0WZQ7_LISSE</name>
<comment type="similarity">
    <text evidence="1">Belongs to the short-chain dehydrogenases/reductases (SDR) family.</text>
</comment>
<gene>
    <name evidence="3" type="ORF">HB897_01620</name>
</gene>
<dbReference type="InterPro" id="IPR050259">
    <property type="entry name" value="SDR"/>
</dbReference>
<evidence type="ECO:0000313" key="4">
    <source>
        <dbReference type="Proteomes" id="UP000523362"/>
    </source>
</evidence>
<dbReference type="AlphaFoldDB" id="A0A7X0WZQ7"/>
<dbReference type="SUPFAM" id="SSF51735">
    <property type="entry name" value="NAD(P)-binding Rossmann-fold domains"/>
    <property type="match status" value="1"/>
</dbReference>
<dbReference type="Pfam" id="PF13561">
    <property type="entry name" value="adh_short_C2"/>
    <property type="match status" value="1"/>
</dbReference>
<dbReference type="PANTHER" id="PTHR42879">
    <property type="entry name" value="3-OXOACYL-(ACYL-CARRIER-PROTEIN) REDUCTASE"/>
    <property type="match status" value="1"/>
</dbReference>
<dbReference type="RefSeq" id="WP_003747611.1">
    <property type="nucleotide sequence ID" value="NZ_CBCPLZ010000001.1"/>
</dbReference>
<dbReference type="InterPro" id="IPR036291">
    <property type="entry name" value="NAD(P)-bd_dom_sf"/>
</dbReference>
<evidence type="ECO:0000256" key="2">
    <source>
        <dbReference type="ARBA" id="ARBA00023002"/>
    </source>
</evidence>
<evidence type="ECO:0000256" key="1">
    <source>
        <dbReference type="ARBA" id="ARBA00006484"/>
    </source>
</evidence>
<dbReference type="Gene3D" id="3.40.50.720">
    <property type="entry name" value="NAD(P)-binding Rossmann-like Domain"/>
    <property type="match status" value="1"/>
</dbReference>
<proteinExistence type="inferred from homology"/>
<dbReference type="PRINTS" id="PR00081">
    <property type="entry name" value="GDHRDH"/>
</dbReference>
<reference evidence="3 4" key="1">
    <citation type="submission" date="2020-03" db="EMBL/GenBank/DDBJ databases">
        <title>Soil Listeria distribution.</title>
        <authorList>
            <person name="Liao J."/>
            <person name="Wiedmann M."/>
        </authorList>
    </citation>
    <scope>NUCLEOTIDE SEQUENCE [LARGE SCALE GENOMIC DNA]</scope>
    <source>
        <strain evidence="3 4">FSL L7-1560</strain>
    </source>
</reference>
<comment type="caution">
    <text evidence="3">The sequence shown here is derived from an EMBL/GenBank/DDBJ whole genome shotgun (WGS) entry which is preliminary data.</text>
</comment>
<dbReference type="NCBIfam" id="NF047420">
    <property type="entry name" value="EF_P_mod_YmfI"/>
    <property type="match status" value="1"/>
</dbReference>
<protein>
    <submittedName>
        <fullName evidence="3">SDR family oxidoreductase</fullName>
    </submittedName>
</protein>
<organism evidence="3 4">
    <name type="scientific">Listeria seeligeri</name>
    <dbReference type="NCBI Taxonomy" id="1640"/>
    <lineage>
        <taxon>Bacteria</taxon>
        <taxon>Bacillati</taxon>
        <taxon>Bacillota</taxon>
        <taxon>Bacilli</taxon>
        <taxon>Bacillales</taxon>
        <taxon>Listeriaceae</taxon>
        <taxon>Listeria</taxon>
    </lineage>
</organism>
<sequence>MDKEIKYAFVTGASGEIGQAICLSLARAGWNLYIHYHQNKQAIESLLPQLLAENVDVILIQADFDDLASVVAMEKQVFQIDAFVHAAGNSHYALFQDMTDKEITKLWNVHMLVPMQLIRIFTPKLMKSNQGRIVFISSIWGEVGAAMEVAYSTVKGAQIAFCRALSQELGPSGITVNAIAPGVVQTKMMDSFSSEEQVVLREEIPFKRFAKPAEIADTVEFITSKKASYITGEVLRINGGWLM</sequence>
<keyword evidence="2" id="KW-0560">Oxidoreductase</keyword>
<dbReference type="FunFam" id="3.40.50.720:FF:000173">
    <property type="entry name" value="3-oxoacyl-[acyl-carrier protein] reductase"/>
    <property type="match status" value="1"/>
</dbReference>
<dbReference type="CDD" id="cd05233">
    <property type="entry name" value="SDR_c"/>
    <property type="match status" value="1"/>
</dbReference>
<dbReference type="GO" id="GO:0016491">
    <property type="term" value="F:oxidoreductase activity"/>
    <property type="evidence" value="ECO:0007669"/>
    <property type="project" value="UniProtKB-KW"/>
</dbReference>
<dbReference type="EMBL" id="JAARRG010000001">
    <property type="protein sequence ID" value="MBC1484926.1"/>
    <property type="molecule type" value="Genomic_DNA"/>
</dbReference>
<accession>A0A7X0WZQ7</accession>
<evidence type="ECO:0000313" key="3">
    <source>
        <dbReference type="EMBL" id="MBC1484926.1"/>
    </source>
</evidence>
<dbReference type="GeneID" id="32490753"/>